<keyword evidence="5 7" id="KW-1133">Transmembrane helix</keyword>
<dbReference type="FunFam" id="1.20.1250.20:FF:000003">
    <property type="entry name" value="Solute carrier family 17 member 3"/>
    <property type="match status" value="1"/>
</dbReference>
<feature type="transmembrane region" description="Helical" evidence="7">
    <location>
        <begin position="427"/>
        <end position="445"/>
    </location>
</feature>
<dbReference type="InterPro" id="IPR036259">
    <property type="entry name" value="MFS_trans_sf"/>
</dbReference>
<comment type="caution">
    <text evidence="9">The sequence shown here is derived from an EMBL/GenBank/DDBJ whole genome shotgun (WGS) entry which is preliminary data.</text>
</comment>
<organism evidence="9 10">
    <name type="scientific">Aphidius gifuensis</name>
    <name type="common">Parasitoid wasp</name>
    <dbReference type="NCBI Taxonomy" id="684658"/>
    <lineage>
        <taxon>Eukaryota</taxon>
        <taxon>Metazoa</taxon>
        <taxon>Ecdysozoa</taxon>
        <taxon>Arthropoda</taxon>
        <taxon>Hexapoda</taxon>
        <taxon>Insecta</taxon>
        <taxon>Pterygota</taxon>
        <taxon>Neoptera</taxon>
        <taxon>Endopterygota</taxon>
        <taxon>Hymenoptera</taxon>
        <taxon>Apocrita</taxon>
        <taxon>Ichneumonoidea</taxon>
        <taxon>Braconidae</taxon>
        <taxon>Aphidiinae</taxon>
        <taxon>Aphidius</taxon>
    </lineage>
</organism>
<feature type="transmembrane region" description="Helical" evidence="7">
    <location>
        <begin position="364"/>
        <end position="384"/>
    </location>
</feature>
<evidence type="ECO:0000256" key="3">
    <source>
        <dbReference type="ARBA" id="ARBA00022692"/>
    </source>
</evidence>
<dbReference type="SUPFAM" id="SSF103473">
    <property type="entry name" value="MFS general substrate transporter"/>
    <property type="match status" value="1"/>
</dbReference>
<dbReference type="AlphaFoldDB" id="A0A834XV50"/>
<dbReference type="InterPro" id="IPR050382">
    <property type="entry name" value="MFS_Na/Anion_cotransporter"/>
</dbReference>
<sequence length="541" mass="60978">MYKNIYYKLFPRCIPMRVIICIMMFTCCWTSYMCRLQMSILAVPMIKTQQDDKKVSGVCINSDNNRKKRWTEEHDTLHDELISNEKQISDLIIEHSMLPRQANLDQVNDTFDNSLRNNDYNKARSIHIYTGEPFEWTPFIRGQLISAYSWGNVPGNFLGGVLSQKYGPRNAVLWSSIVAAFVSLLTPIIAQISWTALAMSRVIIGITGGISFPACHTLVAKWAVPDEKGRFIWTLQGGTFGSIFLFGIISGIAENINWESGWYFPAIIMFIWIFFWYLLAYDSPEEHPGITEEEKTFIIESQAGVVTKEKQKLSDIPILKIMTSIPFISLILCHFGNLFLLFFYQNGMMLYQTKALGFKLTKGGFVAGLPWASRVIFAFVFGWIGDTIKRKKLMSITTLRKGATIFSHFLPGVCLIIVGYLGCSFFWANVFLILALGFNGAASIANLSNNQDLSPNYAGFLYGIMNTVGCLSGIIISPVVEEVAGKHGNPIDKWRILFWMGAAVCISCMGIFMVGGSGKVQSWNEIQPRRENQRNQQAPRA</sequence>
<dbReference type="OrthoDB" id="2985014at2759"/>
<dbReference type="GO" id="GO:0006820">
    <property type="term" value="P:monoatomic anion transport"/>
    <property type="evidence" value="ECO:0007669"/>
    <property type="project" value="TreeGrafter"/>
</dbReference>
<keyword evidence="10" id="KW-1185">Reference proteome</keyword>
<feature type="transmembrane region" description="Helical" evidence="7">
    <location>
        <begin position="231"/>
        <end position="250"/>
    </location>
</feature>
<dbReference type="Pfam" id="PF07690">
    <property type="entry name" value="MFS_1"/>
    <property type="match status" value="1"/>
</dbReference>
<keyword evidence="4" id="KW-0769">Symport</keyword>
<feature type="domain" description="Major facilitator superfamily (MFS) profile" evidence="8">
    <location>
        <begin position="98"/>
        <end position="519"/>
    </location>
</feature>
<dbReference type="Proteomes" id="UP000639338">
    <property type="component" value="Unassembled WGS sequence"/>
</dbReference>
<dbReference type="EMBL" id="JACMRX010000003">
    <property type="protein sequence ID" value="KAF7992197.1"/>
    <property type="molecule type" value="Genomic_DNA"/>
</dbReference>
<evidence type="ECO:0000256" key="5">
    <source>
        <dbReference type="ARBA" id="ARBA00022989"/>
    </source>
</evidence>
<dbReference type="GO" id="GO:0016020">
    <property type="term" value="C:membrane"/>
    <property type="evidence" value="ECO:0007669"/>
    <property type="project" value="UniProtKB-SubCell"/>
</dbReference>
<evidence type="ECO:0000256" key="1">
    <source>
        <dbReference type="ARBA" id="ARBA00004141"/>
    </source>
</evidence>
<feature type="transmembrane region" description="Helical" evidence="7">
    <location>
        <begin position="14"/>
        <end position="32"/>
    </location>
</feature>
<keyword evidence="3 7" id="KW-0812">Transmembrane</keyword>
<dbReference type="InterPro" id="IPR020846">
    <property type="entry name" value="MFS_dom"/>
</dbReference>
<dbReference type="PANTHER" id="PTHR11662:SF336">
    <property type="entry name" value="LP19554P"/>
    <property type="match status" value="1"/>
</dbReference>
<dbReference type="PROSITE" id="PS50850">
    <property type="entry name" value="MFS"/>
    <property type="match status" value="1"/>
</dbReference>
<gene>
    <name evidence="9" type="ORF">HCN44_001522</name>
</gene>
<feature type="transmembrane region" description="Helical" evidence="7">
    <location>
        <begin position="198"/>
        <end position="219"/>
    </location>
</feature>
<evidence type="ECO:0000313" key="9">
    <source>
        <dbReference type="EMBL" id="KAF7992197.1"/>
    </source>
</evidence>
<evidence type="ECO:0000256" key="2">
    <source>
        <dbReference type="ARBA" id="ARBA00022448"/>
    </source>
</evidence>
<keyword evidence="2" id="KW-0813">Transport</keyword>
<evidence type="ECO:0000256" key="6">
    <source>
        <dbReference type="ARBA" id="ARBA00023136"/>
    </source>
</evidence>
<proteinExistence type="predicted"/>
<feature type="transmembrane region" description="Helical" evidence="7">
    <location>
        <begin position="405"/>
        <end position="421"/>
    </location>
</feature>
<dbReference type="InterPro" id="IPR011701">
    <property type="entry name" value="MFS"/>
</dbReference>
<evidence type="ECO:0000256" key="4">
    <source>
        <dbReference type="ARBA" id="ARBA00022847"/>
    </source>
</evidence>
<evidence type="ECO:0000259" key="8">
    <source>
        <dbReference type="PROSITE" id="PS50850"/>
    </source>
</evidence>
<keyword evidence="6 7" id="KW-0472">Membrane</keyword>
<protein>
    <recommendedName>
        <fullName evidence="8">Major facilitator superfamily (MFS) profile domain-containing protein</fullName>
    </recommendedName>
</protein>
<evidence type="ECO:0000313" key="10">
    <source>
        <dbReference type="Proteomes" id="UP000639338"/>
    </source>
</evidence>
<feature type="transmembrane region" description="Helical" evidence="7">
    <location>
        <begin position="262"/>
        <end position="280"/>
    </location>
</feature>
<feature type="transmembrane region" description="Helical" evidence="7">
    <location>
        <begin position="318"/>
        <end position="344"/>
    </location>
</feature>
<name>A0A834XV50_APHGI</name>
<reference evidence="9 10" key="1">
    <citation type="submission" date="2020-08" db="EMBL/GenBank/DDBJ databases">
        <title>Aphidius gifuensis genome sequencing and assembly.</title>
        <authorList>
            <person name="Du Z."/>
        </authorList>
    </citation>
    <scope>NUCLEOTIDE SEQUENCE [LARGE SCALE GENOMIC DNA]</scope>
    <source>
        <strain evidence="9">YNYX2018</strain>
        <tissue evidence="9">Adults</tissue>
    </source>
</reference>
<feature type="transmembrane region" description="Helical" evidence="7">
    <location>
        <begin position="496"/>
        <end position="515"/>
    </location>
</feature>
<feature type="transmembrane region" description="Helical" evidence="7">
    <location>
        <begin position="171"/>
        <end position="192"/>
    </location>
</feature>
<accession>A0A834XV50</accession>
<comment type="subcellular location">
    <subcellularLocation>
        <location evidence="1">Membrane</location>
        <topology evidence="1">Multi-pass membrane protein</topology>
    </subcellularLocation>
</comment>
<feature type="transmembrane region" description="Helical" evidence="7">
    <location>
        <begin position="457"/>
        <end position="476"/>
    </location>
</feature>
<dbReference type="PANTHER" id="PTHR11662">
    <property type="entry name" value="SOLUTE CARRIER FAMILY 17"/>
    <property type="match status" value="1"/>
</dbReference>
<dbReference type="Gene3D" id="1.20.1250.20">
    <property type="entry name" value="MFS general substrate transporter like domains"/>
    <property type="match status" value="2"/>
</dbReference>
<dbReference type="GO" id="GO:0015293">
    <property type="term" value="F:symporter activity"/>
    <property type="evidence" value="ECO:0007669"/>
    <property type="project" value="UniProtKB-KW"/>
</dbReference>
<evidence type="ECO:0000256" key="7">
    <source>
        <dbReference type="SAM" id="Phobius"/>
    </source>
</evidence>